<name>A0A9N9DFT7_9GLOM</name>
<dbReference type="EMBL" id="CAJVQA010006235">
    <property type="protein sequence ID" value="CAG8636769.1"/>
    <property type="molecule type" value="Genomic_DNA"/>
</dbReference>
<evidence type="ECO:0000313" key="2">
    <source>
        <dbReference type="Proteomes" id="UP000789759"/>
    </source>
</evidence>
<organism evidence="1 2">
    <name type="scientific">Cetraspora pellucida</name>
    <dbReference type="NCBI Taxonomy" id="1433469"/>
    <lineage>
        <taxon>Eukaryota</taxon>
        <taxon>Fungi</taxon>
        <taxon>Fungi incertae sedis</taxon>
        <taxon>Mucoromycota</taxon>
        <taxon>Glomeromycotina</taxon>
        <taxon>Glomeromycetes</taxon>
        <taxon>Diversisporales</taxon>
        <taxon>Gigasporaceae</taxon>
        <taxon>Cetraspora</taxon>
    </lineage>
</organism>
<dbReference type="AlphaFoldDB" id="A0A9N9DFT7"/>
<dbReference type="Proteomes" id="UP000789759">
    <property type="component" value="Unassembled WGS sequence"/>
</dbReference>
<reference evidence="1" key="1">
    <citation type="submission" date="2021-06" db="EMBL/GenBank/DDBJ databases">
        <authorList>
            <person name="Kallberg Y."/>
            <person name="Tangrot J."/>
            <person name="Rosling A."/>
        </authorList>
    </citation>
    <scope>NUCLEOTIDE SEQUENCE</scope>
    <source>
        <strain evidence="1">FL966</strain>
    </source>
</reference>
<keyword evidence="2" id="KW-1185">Reference proteome</keyword>
<sequence length="111" mass="12448">MVPVFTNVKRNALKKVQAVEVKLSLVDLDALSQCANQPNFSPNFLGHDIPCVILLFVFGVKVLKSFGYGLKERLNKKDDQGEITPQTPVPLVQIWDDLETEPGPKKWTIDD</sequence>
<accession>A0A9N9DFT7</accession>
<proteinExistence type="predicted"/>
<evidence type="ECO:0000313" key="1">
    <source>
        <dbReference type="EMBL" id="CAG8636769.1"/>
    </source>
</evidence>
<dbReference type="OrthoDB" id="2437457at2759"/>
<gene>
    <name evidence="1" type="ORF">CPELLU_LOCUS8659</name>
</gene>
<comment type="caution">
    <text evidence="1">The sequence shown here is derived from an EMBL/GenBank/DDBJ whole genome shotgun (WGS) entry which is preliminary data.</text>
</comment>
<protein>
    <submittedName>
        <fullName evidence="1">16326_t:CDS:1</fullName>
    </submittedName>
</protein>